<dbReference type="GO" id="GO:0043565">
    <property type="term" value="F:sequence-specific DNA binding"/>
    <property type="evidence" value="ECO:0007669"/>
    <property type="project" value="InterPro"/>
</dbReference>
<dbReference type="Gene3D" id="3.30.70.920">
    <property type="match status" value="1"/>
</dbReference>
<evidence type="ECO:0000256" key="3">
    <source>
        <dbReference type="ARBA" id="ARBA00023163"/>
    </source>
</evidence>
<dbReference type="RefSeq" id="WP_136483615.1">
    <property type="nucleotide sequence ID" value="NZ_CP076642.1"/>
</dbReference>
<dbReference type="InterPro" id="IPR011008">
    <property type="entry name" value="Dimeric_a/b-barrel"/>
</dbReference>
<dbReference type="SUPFAM" id="SSF46785">
    <property type="entry name" value="Winged helix' DNA-binding domain"/>
    <property type="match status" value="1"/>
</dbReference>
<keyword evidence="6" id="KW-1185">Reference proteome</keyword>
<organism evidence="5 6">
    <name type="scientific">Vibrio ostreae</name>
    <dbReference type="NCBI Taxonomy" id="2841925"/>
    <lineage>
        <taxon>Bacteria</taxon>
        <taxon>Pseudomonadati</taxon>
        <taxon>Pseudomonadota</taxon>
        <taxon>Gammaproteobacteria</taxon>
        <taxon>Vibrionales</taxon>
        <taxon>Vibrionaceae</taxon>
        <taxon>Vibrio</taxon>
    </lineage>
</organism>
<protein>
    <submittedName>
        <fullName evidence="5">Lrp/AsnC family transcriptional regulator</fullName>
    </submittedName>
</protein>
<evidence type="ECO:0000313" key="6">
    <source>
        <dbReference type="Proteomes" id="UP000694232"/>
    </source>
</evidence>
<name>A0A975YLJ6_9VIBR</name>
<dbReference type="InterPro" id="IPR036388">
    <property type="entry name" value="WH-like_DNA-bd_sf"/>
</dbReference>
<proteinExistence type="predicted"/>
<keyword evidence="1" id="KW-0805">Transcription regulation</keyword>
<dbReference type="Gene3D" id="1.10.10.10">
    <property type="entry name" value="Winged helix-like DNA-binding domain superfamily/Winged helix DNA-binding domain"/>
    <property type="match status" value="1"/>
</dbReference>
<dbReference type="CDD" id="cd00090">
    <property type="entry name" value="HTH_ARSR"/>
    <property type="match status" value="1"/>
</dbReference>
<dbReference type="Pfam" id="PF13412">
    <property type="entry name" value="HTH_24"/>
    <property type="match status" value="1"/>
</dbReference>
<dbReference type="PANTHER" id="PTHR30154:SF34">
    <property type="entry name" value="TRANSCRIPTIONAL REGULATOR AZLB"/>
    <property type="match status" value="1"/>
</dbReference>
<dbReference type="PANTHER" id="PTHR30154">
    <property type="entry name" value="LEUCINE-RESPONSIVE REGULATORY PROTEIN"/>
    <property type="match status" value="1"/>
</dbReference>
<dbReference type="PROSITE" id="PS50956">
    <property type="entry name" value="HTH_ASNC_2"/>
    <property type="match status" value="1"/>
</dbReference>
<accession>A0A975YLJ6</accession>
<evidence type="ECO:0000259" key="4">
    <source>
        <dbReference type="PROSITE" id="PS50956"/>
    </source>
</evidence>
<dbReference type="GO" id="GO:0005829">
    <property type="term" value="C:cytosol"/>
    <property type="evidence" value="ECO:0007669"/>
    <property type="project" value="TreeGrafter"/>
</dbReference>
<reference evidence="5" key="1">
    <citation type="submission" date="2021-06" db="EMBL/GenBank/DDBJ databases">
        <title>Vibrio nov. sp., novel gut bacterium isolated from Yellow Sea oyster.</title>
        <authorList>
            <person name="Muhammad N."/>
            <person name="Nguyen T.H."/>
            <person name="Lee Y.-J."/>
            <person name="Ko J."/>
            <person name="Kim S.-G."/>
        </authorList>
    </citation>
    <scope>NUCLEOTIDE SEQUENCE</scope>
    <source>
        <strain evidence="5">OG9-811</strain>
    </source>
</reference>
<dbReference type="SMART" id="SM00344">
    <property type="entry name" value="HTH_ASNC"/>
    <property type="match status" value="1"/>
</dbReference>
<evidence type="ECO:0000256" key="1">
    <source>
        <dbReference type="ARBA" id="ARBA00023015"/>
    </source>
</evidence>
<dbReference type="InterPro" id="IPR011991">
    <property type="entry name" value="ArsR-like_HTH"/>
</dbReference>
<dbReference type="PROSITE" id="PS00519">
    <property type="entry name" value="HTH_ASNC_1"/>
    <property type="match status" value="1"/>
</dbReference>
<dbReference type="InterPro" id="IPR019888">
    <property type="entry name" value="Tscrpt_reg_AsnC-like"/>
</dbReference>
<dbReference type="KEGG" id="vos:KNV97_04650"/>
<dbReference type="Pfam" id="PF01037">
    <property type="entry name" value="AsnC_trans_reg"/>
    <property type="match status" value="1"/>
</dbReference>
<dbReference type="GO" id="GO:0043200">
    <property type="term" value="P:response to amino acid"/>
    <property type="evidence" value="ECO:0007669"/>
    <property type="project" value="TreeGrafter"/>
</dbReference>
<keyword evidence="2" id="KW-0238">DNA-binding</keyword>
<evidence type="ECO:0000256" key="2">
    <source>
        <dbReference type="ARBA" id="ARBA00023125"/>
    </source>
</evidence>
<dbReference type="InterPro" id="IPR019885">
    <property type="entry name" value="Tscrpt_reg_HTH_AsnC-type_CS"/>
</dbReference>
<dbReference type="PRINTS" id="PR00033">
    <property type="entry name" value="HTHASNC"/>
</dbReference>
<keyword evidence="3" id="KW-0804">Transcription</keyword>
<evidence type="ECO:0000313" key="5">
    <source>
        <dbReference type="EMBL" id="QXO15707.1"/>
    </source>
</evidence>
<dbReference type="Proteomes" id="UP000694232">
    <property type="component" value="Chromosome 2"/>
</dbReference>
<dbReference type="AlphaFoldDB" id="A0A975YLJ6"/>
<dbReference type="SUPFAM" id="SSF54909">
    <property type="entry name" value="Dimeric alpha+beta barrel"/>
    <property type="match status" value="1"/>
</dbReference>
<dbReference type="GO" id="GO:0006355">
    <property type="term" value="P:regulation of DNA-templated transcription"/>
    <property type="evidence" value="ECO:0007669"/>
    <property type="project" value="UniProtKB-ARBA"/>
</dbReference>
<feature type="domain" description="HTH asnC-type" evidence="4">
    <location>
        <begin position="6"/>
        <end position="67"/>
    </location>
</feature>
<dbReference type="EMBL" id="CP076642">
    <property type="protein sequence ID" value="QXO15707.1"/>
    <property type="molecule type" value="Genomic_DNA"/>
</dbReference>
<dbReference type="InterPro" id="IPR000485">
    <property type="entry name" value="AsnC-type_HTH_dom"/>
</dbReference>
<dbReference type="InterPro" id="IPR019887">
    <property type="entry name" value="Tscrpt_reg_AsnC/Lrp_C"/>
</dbReference>
<dbReference type="InterPro" id="IPR036390">
    <property type="entry name" value="WH_DNA-bd_sf"/>
</dbReference>
<sequence>MQSIALDRQDVRILELLLQDSRIARLELAEAVNLSASQCFRRLKRLEESGIIERYSVVLNSAKAGFDINALVMVQYRKSEPDARRQLLDLIAQTPIIHECYSITGDNDFALKVSCTTMSEFNRLINETLQTRFISGMHSYMLLECFKHQVALPQTVTK</sequence>
<gene>
    <name evidence="5" type="ORF">KNV97_04650</name>
</gene>